<dbReference type="EMBL" id="PRDL01000001">
    <property type="protein sequence ID" value="MBE8718563.1"/>
    <property type="molecule type" value="Genomic_DNA"/>
</dbReference>
<dbReference type="Pfam" id="PF18998">
    <property type="entry name" value="Flg_new_2"/>
    <property type="match status" value="12"/>
</dbReference>
<evidence type="ECO:0000313" key="4">
    <source>
        <dbReference type="EMBL" id="MBE8718563.1"/>
    </source>
</evidence>
<feature type="domain" description="Bacterial repeat" evidence="3">
    <location>
        <begin position="902"/>
        <end position="970"/>
    </location>
</feature>
<reference evidence="4" key="1">
    <citation type="submission" date="2018-07" db="EMBL/GenBank/DDBJ databases">
        <title>Genome assembly of strain Ka43.</title>
        <authorList>
            <person name="Kukolya J."/>
            <person name="Nagy I."/>
            <person name="Horvath B."/>
            <person name="Toth A."/>
        </authorList>
    </citation>
    <scope>NUCLEOTIDE SEQUENCE</scope>
    <source>
        <strain evidence="4">KB43</strain>
    </source>
</reference>
<name>A0A928V629_9GAMM</name>
<feature type="domain" description="Bacterial repeat" evidence="3">
    <location>
        <begin position="831"/>
        <end position="900"/>
    </location>
</feature>
<feature type="region of interest" description="Disordered" evidence="1">
    <location>
        <begin position="32"/>
        <end position="62"/>
    </location>
</feature>
<gene>
    <name evidence="4" type="ORF">C4F51_15375</name>
</gene>
<feature type="domain" description="Bacterial repeat" evidence="3">
    <location>
        <begin position="618"/>
        <end position="686"/>
    </location>
</feature>
<evidence type="ECO:0000256" key="2">
    <source>
        <dbReference type="SAM" id="SignalP"/>
    </source>
</evidence>
<feature type="domain" description="Bacterial repeat" evidence="3">
    <location>
        <begin position="689"/>
        <end position="758"/>
    </location>
</feature>
<feature type="chain" id="PRO_5037830701" description="Bacterial repeat domain-containing protein" evidence="2">
    <location>
        <begin position="26"/>
        <end position="1634"/>
    </location>
</feature>
<protein>
    <recommendedName>
        <fullName evidence="3">Bacterial repeat domain-containing protein</fullName>
    </recommendedName>
</protein>
<sequence>MKLPQFYGKSPYWLALMLGCFLALAGCKDDKKVDSGVKPPTEQPPVVQPPVEQPPTEQPPEQPVTVTLAGRVIGGNDAAGFTLSRIDGNGDAIATWTTDAAGYYQAEVDASDFYHLVATPIQPGIGSEGSVSVLRMSFFAEASAVSTADNSELEALCESSEARVTCNITPWTTLLLAVANSQNTTTEEIANQLQAMNYYHLQPDEDPFVLYREGALTDSDFDVAGVLALIEQTGGLSRWLSAMDNWLSAPNAAEAPVSVPRFTVSTQVSEGGSVSVSQQQVARSQQLSLVITPAPGYGIASVSGCNGSLNQTNYQTGAITADCLVSVNFARVQYTLDYRAGQGGSLQGATSQQVAYGQSGSEITAVPGSGYRFERWSDGRINNPRVDRDVTANLTLTAIFSASSYQINYTATGGGTILGTASQQINHGSNSTTVTAVPDAGFIFVKWSDGVTSNPRMDSNVTANMAVEAMFQIGQYNLIYTASAGGSLNGLTSQLITSGNDGSTVTATPNVGYVFVKWSDDVATSSRTDLNITANKLVEAIFELAQYSVVYTAGNGGTLGGNTSQNIAHGSNGAAVAAVPNVGYKFVKWSDELIANPRTDLNITANKSIAAIFELAEYSVIYSAGNGGTLSGNTSQNIAHGSNGAAVTAVPNAGYAFAKWSDGVTTNPRVDLDITAGKSIEAIFELVQYSVIYTAGNGGTLSGNTSQNISHGSNGAAVTAVPNAGYTFVRWSDDITTNPRIDLNIIANKTVEAIFEQTQYSVVYTAGNGGTLSGNASQNIAHGSDGAAVTAVPNPGYIFAKWSDDVAENPRVDLNITASKSVEAIFELAQYSVVYTAGNGGTLSGNTSQNIAHGSNGAAVTAVPNAGYTFAKWSDDVTTNPRTDLNITANKTVEAIFEPVQYSLTYTAAAGGTISGTTSQTVAHGNDGSIVTAVPDAGYLFVKWSDDVATSARTDLNVTANKSVEAIFELAQYSVVYTAGNGGTLSGSTSQNIAHGSNGAAVTAVPDAGYAFVKWSDDLTTNPRTDLNITADASIEAIFELKQYTVNYDVATGGSLSGQASQAINHGSDSTSVTVVADNGFVFNQWSDGSTDNPRVDVNVTSNISVVASFTRTAISLNIAEEHRDVINSSGAVQELNLLNSAGATAEYLLVPMNFTRDSNLQLTVDVSNNLLPNNGSAPSTGTALLQDSSLVNRKNHVAEYQLRRGTVGTGTPTSPISVIPAGVTPGVGDVWSLNSKLDSLCEVGTAANATIRYVGTNIIVVSDNDNPAGGFTSTQYETLGTTVDSFYSTITTTLGTPSDKDSNGKIVIFMTAGVNRLSPPASSVVNVAMYSPRDALTQNECPTSNLGEIIYVLAPDPTGAINSNVRTVSYVEGSAPAQIAHELAQLIIDSRRIAAGYDFGESWLNEALAAIAVEKVFFLRSTLNPLQNIVLSNLTTGANASVKVAAFNTYINSYFTNYRLWLQSPTRLGVLDSSGNELASRGLNWAFLRYVADRHANLSLAIEGAMYRNLVDSPYTGITNLENLINDDANTWLHDFLMSVYLDDYPGIGLSGSTGKYSATSWNYRSVYGGLGGFPLREMAIPAGGTTTAIPYAKDGGAGYIRIAVGAGETATIRLTPVAIPDQEASYTLIRLQ</sequence>
<feature type="signal peptide" evidence="2">
    <location>
        <begin position="1"/>
        <end position="25"/>
    </location>
</feature>
<dbReference type="InterPro" id="IPR044060">
    <property type="entry name" value="Bacterial_rp_domain"/>
</dbReference>
<dbReference type="PROSITE" id="PS51257">
    <property type="entry name" value="PROKAR_LIPOPROTEIN"/>
    <property type="match status" value="1"/>
</dbReference>
<dbReference type="Proteomes" id="UP000652567">
    <property type="component" value="Unassembled WGS sequence"/>
</dbReference>
<feature type="domain" description="Bacterial repeat" evidence="3">
    <location>
        <begin position="547"/>
        <end position="615"/>
    </location>
</feature>
<feature type="domain" description="Bacterial repeat" evidence="3">
    <location>
        <begin position="973"/>
        <end position="1042"/>
    </location>
</feature>
<feature type="domain" description="Bacterial repeat" evidence="3">
    <location>
        <begin position="405"/>
        <end position="472"/>
    </location>
</feature>
<feature type="compositionally biased region" description="Pro residues" evidence="1">
    <location>
        <begin position="41"/>
        <end position="62"/>
    </location>
</feature>
<comment type="caution">
    <text evidence="4">The sequence shown here is derived from an EMBL/GenBank/DDBJ whole genome shotgun (WGS) entry which is preliminary data.</text>
</comment>
<feature type="domain" description="Bacterial repeat" evidence="3">
    <location>
        <begin position="476"/>
        <end position="544"/>
    </location>
</feature>
<accession>A0A928V629</accession>
<evidence type="ECO:0000259" key="3">
    <source>
        <dbReference type="Pfam" id="PF18998"/>
    </source>
</evidence>
<evidence type="ECO:0000256" key="1">
    <source>
        <dbReference type="SAM" id="MobiDB-lite"/>
    </source>
</evidence>
<organism evidence="4 5">
    <name type="scientific">Cellvibrio polysaccharolyticus</name>
    <dbReference type="NCBI Taxonomy" id="2082724"/>
    <lineage>
        <taxon>Bacteria</taxon>
        <taxon>Pseudomonadati</taxon>
        <taxon>Pseudomonadota</taxon>
        <taxon>Gammaproteobacteria</taxon>
        <taxon>Cellvibrionales</taxon>
        <taxon>Cellvibrionaceae</taxon>
        <taxon>Cellvibrio</taxon>
    </lineage>
</organism>
<feature type="domain" description="Bacterial repeat" evidence="3">
    <location>
        <begin position="1044"/>
        <end position="1113"/>
    </location>
</feature>
<proteinExistence type="predicted"/>
<feature type="domain" description="Bacterial repeat" evidence="3">
    <location>
        <begin position="334"/>
        <end position="403"/>
    </location>
</feature>
<feature type="domain" description="Bacterial repeat" evidence="3">
    <location>
        <begin position="760"/>
        <end position="828"/>
    </location>
</feature>
<keyword evidence="2" id="KW-0732">Signal</keyword>
<evidence type="ECO:0000313" key="5">
    <source>
        <dbReference type="Proteomes" id="UP000652567"/>
    </source>
</evidence>
<dbReference type="RefSeq" id="WP_193911230.1">
    <property type="nucleotide sequence ID" value="NZ_PRDL01000001.1"/>
</dbReference>
<feature type="domain" description="Bacterial repeat" evidence="3">
    <location>
        <begin position="263"/>
        <end position="332"/>
    </location>
</feature>
<keyword evidence="5" id="KW-1185">Reference proteome</keyword>